<name>A0A7W5G8E9_9BACL</name>
<evidence type="ECO:0000259" key="7">
    <source>
        <dbReference type="Pfam" id="PF23763"/>
    </source>
</evidence>
<comment type="caution">
    <text evidence="9">The sequence shown here is derived from an EMBL/GenBank/DDBJ whole genome shotgun (WGS) entry which is preliminary data.</text>
</comment>
<proteinExistence type="predicted"/>
<evidence type="ECO:0000259" key="8">
    <source>
        <dbReference type="Pfam" id="PF23764"/>
    </source>
</evidence>
<dbReference type="Proteomes" id="UP000518605">
    <property type="component" value="Unassembled WGS sequence"/>
</dbReference>
<dbReference type="EMBL" id="JACHXW010000002">
    <property type="protein sequence ID" value="MBB3150580.1"/>
    <property type="molecule type" value="Genomic_DNA"/>
</dbReference>
<dbReference type="InterPro" id="IPR057275">
    <property type="entry name" value="Beta-barrel_GLAA-B_I"/>
</dbReference>
<sequence length="570" mass="64082">MTKEQGAKGKRQTVLQLADFGGMPDSGEDAMSAMQLAIHAASRVDGPVVLECAPGRYDFFASGATRKPYYISNTTSEVENPDVTKTIGVFLKGMREFTLEGNGSLFVFHGKQTMFLVDACEHIVFQNINVDYEQPTVVEMTVLETGARHLILEVHPAYRYEIEEGKLAWVADGWRFLAGPMQELDLEENRTWRTDNLFEHAVKVEEIYRGKLKVHVNDRPVQTNGNILQVRDGIRDQVGAFIHRSSGVRFTNVGMHFMHGLGIVCQFSENMTFERMDMRPRKETGRTVSAFADFIHFSGCRGLIQVNDSRFSGGHDDPINVHGTHLRIVGQPAQNQVKVRFMHHQTYGFEAFFAGDEVEFVRGKSLNAYHGNKVASAVLLNPREMLLTLERAVPEAIEPEDVVENVTWTPEVSIIGNEFERVPTRGILATTRRKVVIARNRFEKMTMSAVFIADDAESWYESGRVQQVSIRDNHFIACGNERHPVLFVAPENTLIQAEQPVHSNIHIENNRFETTDALVLSAKSTHNIGFLNNEIIVKGNQSAFNTLQDAIRFEACTAIVLEGNSLNREG</sequence>
<evidence type="ECO:0000313" key="10">
    <source>
        <dbReference type="Proteomes" id="UP000518605"/>
    </source>
</evidence>
<dbReference type="AlphaFoldDB" id="A0A7W5G8E9"/>
<gene>
    <name evidence="9" type="ORF">FHS16_000614</name>
</gene>
<accession>A0A7W5G8E9</accession>
<evidence type="ECO:0000256" key="1">
    <source>
        <dbReference type="ARBA" id="ARBA00001255"/>
    </source>
</evidence>
<feature type="domain" description="GLAA-B beta-barrel" evidence="8">
    <location>
        <begin position="336"/>
        <end position="403"/>
    </location>
</feature>
<evidence type="ECO:0000256" key="4">
    <source>
        <dbReference type="ARBA" id="ARBA00022737"/>
    </source>
</evidence>
<evidence type="ECO:0000313" key="9">
    <source>
        <dbReference type="EMBL" id="MBB3150580.1"/>
    </source>
</evidence>
<keyword evidence="10" id="KW-1185">Reference proteome</keyword>
<organism evidence="9 10">
    <name type="scientific">Paenibacillus endophyticus</name>
    <dbReference type="NCBI Taxonomy" id="1294268"/>
    <lineage>
        <taxon>Bacteria</taxon>
        <taxon>Bacillati</taxon>
        <taxon>Bacillota</taxon>
        <taxon>Bacilli</taxon>
        <taxon>Bacillales</taxon>
        <taxon>Paenibacillaceae</taxon>
        <taxon>Paenibacillus</taxon>
    </lineage>
</organism>
<protein>
    <recommendedName>
        <fullName evidence="11">Right-handed parallel beta-helix repeat-containing protein</fullName>
    </recommendedName>
</protein>
<feature type="domain" description="GLAA-B beta-barrel" evidence="7">
    <location>
        <begin position="139"/>
        <end position="228"/>
    </location>
</feature>
<evidence type="ECO:0008006" key="11">
    <source>
        <dbReference type="Google" id="ProtNLM"/>
    </source>
</evidence>
<evidence type="ECO:0000256" key="2">
    <source>
        <dbReference type="ARBA" id="ARBA00001271"/>
    </source>
</evidence>
<dbReference type="Pfam" id="PF23763">
    <property type="entry name" value="Beta-barrel_GLAA-B_I"/>
    <property type="match status" value="1"/>
</dbReference>
<dbReference type="InterPro" id="IPR056441">
    <property type="entry name" value="Beta-barrel_GLAA-B_II"/>
</dbReference>
<keyword evidence="3" id="KW-0732">Signal</keyword>
<keyword evidence="5" id="KW-0378">Hydrolase</keyword>
<evidence type="ECO:0000256" key="6">
    <source>
        <dbReference type="ARBA" id="ARBA00023295"/>
    </source>
</evidence>
<dbReference type="SUPFAM" id="SSF51126">
    <property type="entry name" value="Pectin lyase-like"/>
    <property type="match status" value="1"/>
</dbReference>
<keyword evidence="6" id="KW-0326">Glycosidase</keyword>
<dbReference type="GO" id="GO:0004557">
    <property type="term" value="F:alpha-galactosidase activity"/>
    <property type="evidence" value="ECO:0007669"/>
    <property type="project" value="UniProtKB-EC"/>
</dbReference>
<dbReference type="InterPro" id="IPR011050">
    <property type="entry name" value="Pectin_lyase_fold/virulence"/>
</dbReference>
<dbReference type="RefSeq" id="WP_183558719.1">
    <property type="nucleotide sequence ID" value="NZ_CBCSLB010000004.1"/>
</dbReference>
<dbReference type="InterPro" id="IPR012334">
    <property type="entry name" value="Pectin_lyas_fold"/>
</dbReference>
<comment type="catalytic activity">
    <reaction evidence="1">
        <text>Hydrolysis of terminal, non-reducing alpha-D-galactose residues in alpha-D-galactosides, including galactose oligosaccharides, galactomannans and galactolipids.</text>
        <dbReference type="EC" id="3.2.1.22"/>
    </reaction>
</comment>
<dbReference type="Pfam" id="PF23764">
    <property type="entry name" value="Beta-barrel_GLAA-B_II"/>
    <property type="match status" value="1"/>
</dbReference>
<comment type="catalytic activity">
    <reaction evidence="2">
        <text>Hydrolysis of terminal, non-reducing branched (1-&gt;3)-alpha-D-galactosidic residues, producing free D-galactose.</text>
        <dbReference type="EC" id="3.2.1.n1"/>
    </reaction>
</comment>
<evidence type="ECO:0000256" key="3">
    <source>
        <dbReference type="ARBA" id="ARBA00022729"/>
    </source>
</evidence>
<evidence type="ECO:0000256" key="5">
    <source>
        <dbReference type="ARBA" id="ARBA00022801"/>
    </source>
</evidence>
<dbReference type="Gene3D" id="2.160.20.10">
    <property type="entry name" value="Single-stranded right-handed beta-helix, Pectin lyase-like"/>
    <property type="match status" value="1"/>
</dbReference>
<keyword evidence="4" id="KW-0677">Repeat</keyword>
<reference evidence="9 10" key="1">
    <citation type="submission" date="2020-08" db="EMBL/GenBank/DDBJ databases">
        <title>Genomic Encyclopedia of Type Strains, Phase III (KMG-III): the genomes of soil and plant-associated and newly described type strains.</title>
        <authorList>
            <person name="Whitman W."/>
        </authorList>
    </citation>
    <scope>NUCLEOTIDE SEQUENCE [LARGE SCALE GENOMIC DNA]</scope>
    <source>
        <strain evidence="9 10">CECT 8234</strain>
    </source>
</reference>